<dbReference type="AlphaFoldDB" id="A0ABD0MBN0"/>
<organism evidence="1 2">
    <name type="scientific">Batillaria attramentaria</name>
    <dbReference type="NCBI Taxonomy" id="370345"/>
    <lineage>
        <taxon>Eukaryota</taxon>
        <taxon>Metazoa</taxon>
        <taxon>Spiralia</taxon>
        <taxon>Lophotrochozoa</taxon>
        <taxon>Mollusca</taxon>
        <taxon>Gastropoda</taxon>
        <taxon>Caenogastropoda</taxon>
        <taxon>Sorbeoconcha</taxon>
        <taxon>Cerithioidea</taxon>
        <taxon>Batillariidae</taxon>
        <taxon>Batillaria</taxon>
    </lineage>
</organism>
<keyword evidence="2" id="KW-1185">Reference proteome</keyword>
<gene>
    <name evidence="1" type="ORF">BaRGS_00000147</name>
</gene>
<accession>A0ABD0MBN0</accession>
<protein>
    <submittedName>
        <fullName evidence="1">Uncharacterized protein</fullName>
    </submittedName>
</protein>
<name>A0ABD0MBN0_9CAEN</name>
<dbReference type="EMBL" id="JACVVK020000001">
    <property type="protein sequence ID" value="KAK7508581.1"/>
    <property type="molecule type" value="Genomic_DNA"/>
</dbReference>
<feature type="non-terminal residue" evidence="1">
    <location>
        <position position="1"/>
    </location>
</feature>
<dbReference type="Proteomes" id="UP001519460">
    <property type="component" value="Unassembled WGS sequence"/>
</dbReference>
<comment type="caution">
    <text evidence="1">The sequence shown here is derived from an EMBL/GenBank/DDBJ whole genome shotgun (WGS) entry which is preliminary data.</text>
</comment>
<evidence type="ECO:0000313" key="1">
    <source>
        <dbReference type="EMBL" id="KAK7508581.1"/>
    </source>
</evidence>
<reference evidence="1 2" key="1">
    <citation type="journal article" date="2023" name="Sci. Data">
        <title>Genome assembly of the Korean intertidal mud-creeper Batillaria attramentaria.</title>
        <authorList>
            <person name="Patra A.K."/>
            <person name="Ho P.T."/>
            <person name="Jun S."/>
            <person name="Lee S.J."/>
            <person name="Kim Y."/>
            <person name="Won Y.J."/>
        </authorList>
    </citation>
    <scope>NUCLEOTIDE SEQUENCE [LARGE SCALE GENOMIC DNA]</scope>
    <source>
        <strain evidence="1">Wonlab-2016</strain>
    </source>
</reference>
<evidence type="ECO:0000313" key="2">
    <source>
        <dbReference type="Proteomes" id="UP001519460"/>
    </source>
</evidence>
<sequence length="74" mass="8361">LASLVNRDLRVSYLWDFDESRTLSPPSHVSLTSLLLGDTPLPFSPNPRIRQPRRLLVLMPDAAVQTASRIQHAR</sequence>
<proteinExistence type="predicted"/>